<dbReference type="EMBL" id="RFDI01000672">
    <property type="protein sequence ID" value="RSR55067.1"/>
    <property type="molecule type" value="Genomic_DNA"/>
</dbReference>
<evidence type="ECO:0000313" key="2">
    <source>
        <dbReference type="EMBL" id="RSR55067.1"/>
    </source>
</evidence>
<feature type="non-terminal residue" evidence="2">
    <location>
        <position position="1"/>
    </location>
</feature>
<dbReference type="Proteomes" id="UP000280073">
    <property type="component" value="Unassembled WGS sequence"/>
</dbReference>
<organism evidence="2 3">
    <name type="scientific">Acinetobacter baumannii</name>
    <dbReference type="NCBI Taxonomy" id="470"/>
    <lineage>
        <taxon>Bacteria</taxon>
        <taxon>Pseudomonadati</taxon>
        <taxon>Pseudomonadota</taxon>
        <taxon>Gammaproteobacteria</taxon>
        <taxon>Moraxellales</taxon>
        <taxon>Moraxellaceae</taxon>
        <taxon>Acinetobacter</taxon>
        <taxon>Acinetobacter calcoaceticus/baumannii complex</taxon>
    </lineage>
</organism>
<reference evidence="2 3" key="1">
    <citation type="submission" date="2018-10" db="EMBL/GenBank/DDBJ databases">
        <title>GWAS and RNA-Seq identify cryptic mechanisms of antimicrobial resistance in Acinetobacter baumannii.</title>
        <authorList>
            <person name="Sahl J.W."/>
        </authorList>
    </citation>
    <scope>NUCLEOTIDE SEQUENCE [LARGE SCALE GENOMIC DNA]</scope>
    <source>
        <strain evidence="2 3">TG28175</strain>
    </source>
</reference>
<feature type="domain" description="WCX" evidence="1">
    <location>
        <begin position="2"/>
        <end position="68"/>
    </location>
</feature>
<sequence length="74" mass="8502">TLTMTEQTAKTFYESQLSKDQTITPIEENIVEVTATVPFTSQLVWWLRSFGKKLLHIEPAQVHNAVREIEPDSK</sequence>
<accession>A0A429MPD8</accession>
<protein>
    <submittedName>
        <fullName evidence="2">WYL domain-containing protein</fullName>
    </submittedName>
</protein>
<gene>
    <name evidence="2" type="ORF">EA686_12985</name>
</gene>
<dbReference type="AlphaFoldDB" id="A0A429MPD8"/>
<name>A0A429MPD8_ACIBA</name>
<evidence type="ECO:0000259" key="1">
    <source>
        <dbReference type="Pfam" id="PF25583"/>
    </source>
</evidence>
<evidence type="ECO:0000313" key="3">
    <source>
        <dbReference type="Proteomes" id="UP000280073"/>
    </source>
</evidence>
<proteinExistence type="predicted"/>
<comment type="caution">
    <text evidence="2">The sequence shown here is derived from an EMBL/GenBank/DDBJ whole genome shotgun (WGS) entry which is preliminary data.</text>
</comment>
<dbReference type="InterPro" id="IPR057727">
    <property type="entry name" value="WCX_dom"/>
</dbReference>
<dbReference type="Pfam" id="PF25583">
    <property type="entry name" value="WCX"/>
    <property type="match status" value="1"/>
</dbReference>